<organism evidence="4 5">
    <name type="scientific">Mesorhabditis belari</name>
    <dbReference type="NCBI Taxonomy" id="2138241"/>
    <lineage>
        <taxon>Eukaryota</taxon>
        <taxon>Metazoa</taxon>
        <taxon>Ecdysozoa</taxon>
        <taxon>Nematoda</taxon>
        <taxon>Chromadorea</taxon>
        <taxon>Rhabditida</taxon>
        <taxon>Rhabditina</taxon>
        <taxon>Rhabditomorpha</taxon>
        <taxon>Rhabditoidea</taxon>
        <taxon>Rhabditidae</taxon>
        <taxon>Mesorhabditinae</taxon>
        <taxon>Mesorhabditis</taxon>
    </lineage>
</organism>
<dbReference type="AlphaFoldDB" id="A0AAF3EYH5"/>
<reference evidence="5" key="1">
    <citation type="submission" date="2024-02" db="UniProtKB">
        <authorList>
            <consortium name="WormBaseParasite"/>
        </authorList>
    </citation>
    <scope>IDENTIFICATION</scope>
</reference>
<name>A0AAF3EYH5_9BILA</name>
<dbReference type="PANTHER" id="PTHR11001">
    <property type="entry name" value="MITOCHONDRIAL FISSION PROCESS PROTEIN 1"/>
    <property type="match status" value="1"/>
</dbReference>
<proteinExistence type="inferred from homology"/>
<dbReference type="WBParaSite" id="MBELARI_LOCUS19254">
    <property type="protein sequence ID" value="MBELARI_LOCUS19254"/>
    <property type="gene ID" value="MBELARI_LOCUS19254"/>
</dbReference>
<dbReference type="Pfam" id="PF10558">
    <property type="entry name" value="MTP18"/>
    <property type="match status" value="1"/>
</dbReference>
<accession>A0AAF3EYH5</accession>
<evidence type="ECO:0000313" key="5">
    <source>
        <dbReference type="WBParaSite" id="MBELARI_LOCUS19254"/>
    </source>
</evidence>
<dbReference type="Proteomes" id="UP000887575">
    <property type="component" value="Unassembled WGS sequence"/>
</dbReference>
<evidence type="ECO:0000256" key="1">
    <source>
        <dbReference type="ARBA" id="ARBA00009224"/>
    </source>
</evidence>
<dbReference type="PANTHER" id="PTHR11001:SF2">
    <property type="entry name" value="MITOCHONDRIAL FISSION PROCESS PROTEIN 1"/>
    <property type="match status" value="1"/>
</dbReference>
<dbReference type="GO" id="GO:0000266">
    <property type="term" value="P:mitochondrial fission"/>
    <property type="evidence" value="ECO:0007669"/>
    <property type="project" value="TreeGrafter"/>
</dbReference>
<protein>
    <recommendedName>
        <fullName evidence="2">Mitochondrial fission process protein 1</fullName>
    </recommendedName>
    <alternativeName>
        <fullName evidence="3">Mitochondrial 18 kDa protein</fullName>
    </alternativeName>
</protein>
<evidence type="ECO:0000256" key="3">
    <source>
        <dbReference type="ARBA" id="ARBA00029631"/>
    </source>
</evidence>
<dbReference type="GO" id="GO:0005739">
    <property type="term" value="C:mitochondrion"/>
    <property type="evidence" value="ECO:0007669"/>
    <property type="project" value="TreeGrafter"/>
</dbReference>
<keyword evidence="4" id="KW-1185">Reference proteome</keyword>
<evidence type="ECO:0000256" key="2">
    <source>
        <dbReference type="ARBA" id="ARBA00017835"/>
    </source>
</evidence>
<sequence>MSDSPTNENSFDKQQRELQQIDLYRDTPIRYLGYANEIGEAFRSMLPIIAVKATYVIALGYATADALDKSRKEHKKTWPTVEERRKQVGIAAADTFLWQALASVAIPGFTINRVCYFTGELLKRSTRLPVSIQKWTTTFIGLGVIPFIVHPIDSAVEIGMDKTVRQFYKPTTHL</sequence>
<dbReference type="InterPro" id="IPR019560">
    <property type="entry name" value="Mitochondrial_18_kDa_protein"/>
</dbReference>
<comment type="similarity">
    <text evidence="1">Belongs to the MTFP1 family.</text>
</comment>
<evidence type="ECO:0000313" key="4">
    <source>
        <dbReference type="Proteomes" id="UP000887575"/>
    </source>
</evidence>